<proteinExistence type="predicted"/>
<evidence type="ECO:0000256" key="1">
    <source>
        <dbReference type="SAM" id="MobiDB-lite"/>
    </source>
</evidence>
<dbReference type="EnsemblMetazoa" id="CPIJ019521-RA">
    <property type="protein sequence ID" value="CPIJ019521-PA"/>
    <property type="gene ID" value="CPIJ019521"/>
</dbReference>
<keyword evidence="4" id="KW-1185">Reference proteome</keyword>
<feature type="region of interest" description="Disordered" evidence="1">
    <location>
        <begin position="1"/>
        <end position="26"/>
    </location>
</feature>
<evidence type="ECO:0000313" key="2">
    <source>
        <dbReference type="EMBL" id="EDS30594.1"/>
    </source>
</evidence>
<reference evidence="2" key="1">
    <citation type="submission" date="2007-03" db="EMBL/GenBank/DDBJ databases">
        <title>Annotation of Culex pipiens quinquefasciatus.</title>
        <authorList>
            <consortium name="The Broad Institute Genome Sequencing Platform"/>
            <person name="Atkinson P.W."/>
            <person name="Hemingway J."/>
            <person name="Christensen B.M."/>
            <person name="Higgs S."/>
            <person name="Kodira C."/>
            <person name="Hannick L."/>
            <person name="Megy K."/>
            <person name="O'Leary S."/>
            <person name="Pearson M."/>
            <person name="Haas B.J."/>
            <person name="Mauceli E."/>
            <person name="Wortman J.R."/>
            <person name="Lee N.H."/>
            <person name="Guigo R."/>
            <person name="Stanke M."/>
            <person name="Alvarado L."/>
            <person name="Amedeo P."/>
            <person name="Antoine C.H."/>
            <person name="Arensburger P."/>
            <person name="Bidwell S.L."/>
            <person name="Crawford M."/>
            <person name="Camaro F."/>
            <person name="Devon K."/>
            <person name="Engels R."/>
            <person name="Hammond M."/>
            <person name="Howarth C."/>
            <person name="Koehrsen M."/>
            <person name="Lawson D."/>
            <person name="Montgomery P."/>
            <person name="Nene V."/>
            <person name="Nusbaum C."/>
            <person name="Puiu D."/>
            <person name="Romero-Severson J."/>
            <person name="Severson D.W."/>
            <person name="Shumway M."/>
            <person name="Sisk P."/>
            <person name="Stolte C."/>
            <person name="Zeng Q."/>
            <person name="Eisenstadt E."/>
            <person name="Fraser-Liggett C."/>
            <person name="Strausberg R."/>
            <person name="Galagan J."/>
            <person name="Birren B."/>
            <person name="Collins F.H."/>
        </authorList>
    </citation>
    <scope>NUCLEOTIDE SEQUENCE [LARGE SCALE GENOMIC DNA]</scope>
    <source>
        <strain evidence="2">JHB</strain>
    </source>
</reference>
<accession>B0XJQ5</accession>
<dbReference type="AlphaFoldDB" id="B0XJQ5"/>
<evidence type="ECO:0000313" key="3">
    <source>
        <dbReference type="EnsemblMetazoa" id="CPIJ019521-PA"/>
    </source>
</evidence>
<dbReference type="VEuPathDB" id="VectorBase:CPIJ019521"/>
<name>B0XJQ5_CULQU</name>
<gene>
    <name evidence="3" type="primary">6053858</name>
    <name evidence="2" type="ORF">CpipJ_CPIJ019521</name>
</gene>
<dbReference type="HOGENOM" id="CLU_2869778_0_0_1"/>
<dbReference type="InParanoid" id="B0XJQ5"/>
<evidence type="ECO:0000313" key="4">
    <source>
        <dbReference type="Proteomes" id="UP000002320"/>
    </source>
</evidence>
<protein>
    <submittedName>
        <fullName evidence="2 3">Uncharacterized protein</fullName>
    </submittedName>
</protein>
<sequence length="64" mass="6734">MHNSKQDNGISVAVRSPGPLEEVSCPGKYRDEIPFVKPAPIELETAAAAAKKDKKGGKKETAAA</sequence>
<dbReference type="STRING" id="7176.B0XJQ5"/>
<organism>
    <name type="scientific">Culex quinquefasciatus</name>
    <name type="common">Southern house mosquito</name>
    <name type="synonym">Culex pungens</name>
    <dbReference type="NCBI Taxonomy" id="7176"/>
    <lineage>
        <taxon>Eukaryota</taxon>
        <taxon>Metazoa</taxon>
        <taxon>Ecdysozoa</taxon>
        <taxon>Arthropoda</taxon>
        <taxon>Hexapoda</taxon>
        <taxon>Insecta</taxon>
        <taxon>Pterygota</taxon>
        <taxon>Neoptera</taxon>
        <taxon>Endopterygota</taxon>
        <taxon>Diptera</taxon>
        <taxon>Nematocera</taxon>
        <taxon>Culicoidea</taxon>
        <taxon>Culicidae</taxon>
        <taxon>Culicinae</taxon>
        <taxon>Culicini</taxon>
        <taxon>Culex</taxon>
        <taxon>Culex</taxon>
    </lineage>
</organism>
<reference evidence="3" key="2">
    <citation type="submission" date="2021-02" db="UniProtKB">
        <authorList>
            <consortium name="EnsemblMetazoa"/>
        </authorList>
    </citation>
    <scope>IDENTIFICATION</scope>
    <source>
        <strain evidence="3">JHB</strain>
    </source>
</reference>
<dbReference type="KEGG" id="cqu:CpipJ_CPIJ019521"/>
<dbReference type="EMBL" id="DS233574">
    <property type="protein sequence ID" value="EDS30594.1"/>
    <property type="molecule type" value="Genomic_DNA"/>
</dbReference>
<dbReference type="Proteomes" id="UP000002320">
    <property type="component" value="Unassembled WGS sequence"/>
</dbReference>